<accession>A0A450WSF4</accession>
<dbReference type="AlphaFoldDB" id="A0A450WSF4"/>
<dbReference type="Pfam" id="PF16075">
    <property type="entry name" value="DUF4815"/>
    <property type="match status" value="1"/>
</dbReference>
<protein>
    <recommendedName>
        <fullName evidence="1">DUF4815 domain-containing protein</fullName>
    </recommendedName>
</protein>
<name>A0A450WSF4_9GAMM</name>
<reference evidence="2" key="1">
    <citation type="submission" date="2019-02" db="EMBL/GenBank/DDBJ databases">
        <authorList>
            <person name="Gruber-Vodicka R. H."/>
            <person name="Seah K. B. B."/>
        </authorList>
    </citation>
    <scope>NUCLEOTIDE SEQUENCE</scope>
    <source>
        <strain evidence="2">BECK_S313</strain>
    </source>
</reference>
<sequence>MRDTGIPQTAAIVNGELTLPIAASVLSVPTDVSRASGLAAALSPFLEQTQRTGSIKINPYQAFDPIPAAITLTPNLDRWTVQNTQWSSSVTERMTVGAGRLASMSANTQDVLLSSSRQAISTLRPVAVQFSGAGFDAGEALSSLKFDGLAVTPTGVTADDDGNFSGQFTIPNDVPAGAKRLEFLGANGSRGEALFIGEGNLQTDVRRRVTTVVTRLFDPVAQTFRPASAV</sequence>
<organism evidence="2">
    <name type="scientific">Candidatus Kentrum sp. LPFa</name>
    <dbReference type="NCBI Taxonomy" id="2126335"/>
    <lineage>
        <taxon>Bacteria</taxon>
        <taxon>Pseudomonadati</taxon>
        <taxon>Pseudomonadota</taxon>
        <taxon>Gammaproteobacteria</taxon>
        <taxon>Candidatus Kentrum</taxon>
    </lineage>
</organism>
<gene>
    <name evidence="2" type="ORF">BECKLPF1236B_GA0070989_11934</name>
</gene>
<evidence type="ECO:0000313" key="2">
    <source>
        <dbReference type="EMBL" id="VFK19973.1"/>
    </source>
</evidence>
<dbReference type="InterPro" id="IPR032096">
    <property type="entry name" value="DUF4815"/>
</dbReference>
<feature type="domain" description="DUF4815" evidence="1">
    <location>
        <begin position="1"/>
        <end position="86"/>
    </location>
</feature>
<proteinExistence type="predicted"/>
<evidence type="ECO:0000259" key="1">
    <source>
        <dbReference type="Pfam" id="PF16075"/>
    </source>
</evidence>
<dbReference type="EMBL" id="CAADFK010000193">
    <property type="protein sequence ID" value="VFK19973.1"/>
    <property type="molecule type" value="Genomic_DNA"/>
</dbReference>